<sequence>MSYIHMNSGEIATVQADYVPATPHEVIRVVPASVRLSLRDSDGAPTATVFLDMDLVRQLAESLPDLVMTHDAEDQFTKAQAKAKAEAA</sequence>
<accession>A0A2N3V6T1</accession>
<organism evidence="1 2">
    <name type="scientific">Nocardia fluminea</name>
    <dbReference type="NCBI Taxonomy" id="134984"/>
    <lineage>
        <taxon>Bacteria</taxon>
        <taxon>Bacillati</taxon>
        <taxon>Actinomycetota</taxon>
        <taxon>Actinomycetes</taxon>
        <taxon>Mycobacteriales</taxon>
        <taxon>Nocardiaceae</taxon>
        <taxon>Nocardia</taxon>
    </lineage>
</organism>
<evidence type="ECO:0000313" key="1">
    <source>
        <dbReference type="EMBL" id="PKV77311.1"/>
    </source>
</evidence>
<proteinExistence type="predicted"/>
<keyword evidence="2" id="KW-1185">Reference proteome</keyword>
<name>A0A2N3V6T1_9NOCA</name>
<comment type="caution">
    <text evidence="1">The sequence shown here is derived from an EMBL/GenBank/DDBJ whole genome shotgun (WGS) entry which is preliminary data.</text>
</comment>
<evidence type="ECO:0000313" key="2">
    <source>
        <dbReference type="Proteomes" id="UP000233766"/>
    </source>
</evidence>
<dbReference type="AlphaFoldDB" id="A0A2N3V6T1"/>
<reference evidence="1 2" key="1">
    <citation type="submission" date="2017-12" db="EMBL/GenBank/DDBJ databases">
        <title>Sequencing the genomes of 1000 Actinobacteria strains.</title>
        <authorList>
            <person name="Klenk H.-P."/>
        </authorList>
    </citation>
    <scope>NUCLEOTIDE SEQUENCE [LARGE SCALE GENOMIC DNA]</scope>
    <source>
        <strain evidence="1 2">DSM 44489</strain>
    </source>
</reference>
<protein>
    <submittedName>
        <fullName evidence="1">Uncharacterized protein</fullName>
    </submittedName>
</protein>
<dbReference type="Proteomes" id="UP000233766">
    <property type="component" value="Unassembled WGS sequence"/>
</dbReference>
<dbReference type="EMBL" id="PJMW01000002">
    <property type="protein sequence ID" value="PKV77311.1"/>
    <property type="molecule type" value="Genomic_DNA"/>
</dbReference>
<gene>
    <name evidence="1" type="ORF">ATK86_1641</name>
</gene>